<dbReference type="PANTHER" id="PTHR30572:SF18">
    <property type="entry name" value="ABC-TYPE MACROLIDE FAMILY EXPORT SYSTEM PERMEASE COMPONENT 2"/>
    <property type="match status" value="1"/>
</dbReference>
<comment type="subcellular location">
    <subcellularLocation>
        <location evidence="1">Cell membrane</location>
        <topology evidence="1">Multi-pass membrane protein</topology>
    </subcellularLocation>
</comment>
<evidence type="ECO:0000313" key="10">
    <source>
        <dbReference type="Proteomes" id="UP001172083"/>
    </source>
</evidence>
<evidence type="ECO:0000256" key="1">
    <source>
        <dbReference type="ARBA" id="ARBA00004651"/>
    </source>
</evidence>
<evidence type="ECO:0000256" key="3">
    <source>
        <dbReference type="ARBA" id="ARBA00022692"/>
    </source>
</evidence>
<feature type="transmembrane region" description="Helical" evidence="6">
    <location>
        <begin position="682"/>
        <end position="701"/>
    </location>
</feature>
<accession>A0ABT8L933</accession>
<dbReference type="InterPro" id="IPR003838">
    <property type="entry name" value="ABC3_permease_C"/>
</dbReference>
<evidence type="ECO:0000256" key="5">
    <source>
        <dbReference type="ARBA" id="ARBA00023136"/>
    </source>
</evidence>
<reference evidence="9" key="1">
    <citation type="submission" date="2023-06" db="EMBL/GenBank/DDBJ databases">
        <title>Genomic of Agaribacillus aureum.</title>
        <authorList>
            <person name="Wang G."/>
        </authorList>
    </citation>
    <scope>NUCLEOTIDE SEQUENCE</scope>
    <source>
        <strain evidence="9">BMA12</strain>
    </source>
</reference>
<proteinExistence type="predicted"/>
<dbReference type="Pfam" id="PF02687">
    <property type="entry name" value="FtsX"/>
    <property type="match status" value="2"/>
</dbReference>
<dbReference type="InterPro" id="IPR050250">
    <property type="entry name" value="Macrolide_Exporter_MacB"/>
</dbReference>
<dbReference type="RefSeq" id="WP_346759604.1">
    <property type="nucleotide sequence ID" value="NZ_JAUJEB010000004.1"/>
</dbReference>
<sequence>MFKNYLKIAFRNLQKQKFYAFINILGLTIGIAASLLIIVYIADELSYDRFHQKADNIYRVGTRAAISGQTSELATNCAPFASTAVAEFPEVDEAIRLDMQTEIVVSFGDKSFTEKRLLLADSNFFQVFSFDLLQGDPDLALKDPYKVVLTESIATKYFGYTGHGDSSPIGKSLKIGDGTVEVTGIVADPPSNSHLVFDIIASLNSSDRAFESEWTSNNLYTYIVLNPKADWKALEGKFSALIEKYIGPEIEKYLGFGLQKFKEQGGDYGYFLQPITDIHLKSKLDAEISTNGDITYLYIFGVIALFIVTIACINFMNLSTARSANRAKEVGVRKAAGARRVGLVYQFLTESILFSLISTILALALISLLLPSFNDLAGKEISMSFLLNGSILGGLAIVIILIGLFAGSYPSLYLTSFKPAEVLKGKIRAGFKSSGIRSTLVIFQFTISIGLIVSTLLVYKQLNMMQTRNLGFDKENVLIINNVSMLGNHQQAFKNELKNYNGIINVSSSTSLPPYIGSNTVFKVLGENEKELLLRWYWADWDHLETLDIKLKSGRYFSEDFPSDSSAIILNETAMKEIGWDNHENQKLMSYRYSYKGEEMNVIGVVKDFNFESLKSSIRPMGIVLGSGNLISARLAPGDVREKIALIESKWKQYAPDSPFEYSFMDENLEQLYGAEERLSRLFILFTSLAIIIACLGLLGLATFTAEQRSKEIGIRKVLGATVGQVIVLMSKDFTKLVVISFVLAIPLAYLFMSKWLEGFAYKVDIGIISFVTGGLASLLIAWLTVSYQSFKAAAANPVDSLKSE</sequence>
<organism evidence="9 10">
    <name type="scientific">Agaribacillus aureus</name>
    <dbReference type="NCBI Taxonomy" id="3051825"/>
    <lineage>
        <taxon>Bacteria</taxon>
        <taxon>Pseudomonadati</taxon>
        <taxon>Bacteroidota</taxon>
        <taxon>Cytophagia</taxon>
        <taxon>Cytophagales</taxon>
        <taxon>Splendidivirgaceae</taxon>
        <taxon>Agaribacillus</taxon>
    </lineage>
</organism>
<feature type="transmembrane region" description="Helical" evidence="6">
    <location>
        <begin position="20"/>
        <end position="42"/>
    </location>
</feature>
<feature type="transmembrane region" description="Helical" evidence="6">
    <location>
        <begin position="352"/>
        <end position="373"/>
    </location>
</feature>
<keyword evidence="4 6" id="KW-1133">Transmembrane helix</keyword>
<dbReference type="Proteomes" id="UP001172083">
    <property type="component" value="Unassembled WGS sequence"/>
</dbReference>
<evidence type="ECO:0000259" key="7">
    <source>
        <dbReference type="Pfam" id="PF02687"/>
    </source>
</evidence>
<evidence type="ECO:0000313" key="9">
    <source>
        <dbReference type="EMBL" id="MDN5214270.1"/>
    </source>
</evidence>
<feature type="domain" description="ABC3 transporter permease C-terminal" evidence="7">
    <location>
        <begin position="685"/>
        <end position="798"/>
    </location>
</feature>
<keyword evidence="10" id="KW-1185">Reference proteome</keyword>
<protein>
    <submittedName>
        <fullName evidence="9">ABC transporter permease</fullName>
    </submittedName>
</protein>
<feature type="transmembrane region" description="Helical" evidence="6">
    <location>
        <begin position="737"/>
        <end position="754"/>
    </location>
</feature>
<evidence type="ECO:0000256" key="4">
    <source>
        <dbReference type="ARBA" id="ARBA00022989"/>
    </source>
</evidence>
<keyword evidence="5 6" id="KW-0472">Membrane</keyword>
<feature type="transmembrane region" description="Helical" evidence="6">
    <location>
        <begin position="440"/>
        <end position="459"/>
    </location>
</feature>
<keyword evidence="2" id="KW-1003">Cell membrane</keyword>
<evidence type="ECO:0000259" key="8">
    <source>
        <dbReference type="Pfam" id="PF12704"/>
    </source>
</evidence>
<keyword evidence="3 6" id="KW-0812">Transmembrane</keyword>
<evidence type="ECO:0000256" key="2">
    <source>
        <dbReference type="ARBA" id="ARBA00022475"/>
    </source>
</evidence>
<evidence type="ECO:0000256" key="6">
    <source>
        <dbReference type="SAM" id="Phobius"/>
    </source>
</evidence>
<feature type="transmembrane region" description="Helical" evidence="6">
    <location>
        <begin position="296"/>
        <end position="316"/>
    </location>
</feature>
<feature type="domain" description="ABC3 transporter permease C-terminal" evidence="7">
    <location>
        <begin position="302"/>
        <end position="417"/>
    </location>
</feature>
<dbReference type="Pfam" id="PF12704">
    <property type="entry name" value="MacB_PCD"/>
    <property type="match status" value="1"/>
</dbReference>
<dbReference type="EMBL" id="JAUJEB010000004">
    <property type="protein sequence ID" value="MDN5214270.1"/>
    <property type="molecule type" value="Genomic_DNA"/>
</dbReference>
<comment type="caution">
    <text evidence="9">The sequence shown here is derived from an EMBL/GenBank/DDBJ whole genome shotgun (WGS) entry which is preliminary data.</text>
</comment>
<gene>
    <name evidence="9" type="ORF">QQ020_19485</name>
</gene>
<feature type="transmembrane region" description="Helical" evidence="6">
    <location>
        <begin position="385"/>
        <end position="409"/>
    </location>
</feature>
<dbReference type="PANTHER" id="PTHR30572">
    <property type="entry name" value="MEMBRANE COMPONENT OF TRANSPORTER-RELATED"/>
    <property type="match status" value="1"/>
</dbReference>
<feature type="domain" description="MacB-like periplasmic core" evidence="8">
    <location>
        <begin position="21"/>
        <end position="238"/>
    </location>
</feature>
<feature type="transmembrane region" description="Helical" evidence="6">
    <location>
        <begin position="766"/>
        <end position="786"/>
    </location>
</feature>
<name>A0ABT8L933_9BACT</name>
<dbReference type="InterPro" id="IPR025857">
    <property type="entry name" value="MacB_PCD"/>
</dbReference>